<dbReference type="PROSITE" id="PS50801">
    <property type="entry name" value="STAS"/>
    <property type="match status" value="1"/>
</dbReference>
<dbReference type="Gene3D" id="3.30.750.24">
    <property type="entry name" value="STAS domain"/>
    <property type="match status" value="1"/>
</dbReference>
<evidence type="ECO:0000259" key="3">
    <source>
        <dbReference type="PROSITE" id="PS50801"/>
    </source>
</evidence>
<dbReference type="InterPro" id="IPR036513">
    <property type="entry name" value="STAS_dom_sf"/>
</dbReference>
<dbReference type="EMBL" id="DVJP01000042">
    <property type="protein sequence ID" value="HIS76452.1"/>
    <property type="molecule type" value="Genomic_DNA"/>
</dbReference>
<evidence type="ECO:0000313" key="4">
    <source>
        <dbReference type="EMBL" id="HIS76452.1"/>
    </source>
</evidence>
<dbReference type="PANTHER" id="PTHR33495">
    <property type="entry name" value="ANTI-SIGMA FACTOR ANTAGONIST TM_1081-RELATED-RELATED"/>
    <property type="match status" value="1"/>
</dbReference>
<dbReference type="GO" id="GO:0043856">
    <property type="term" value="F:anti-sigma factor antagonist activity"/>
    <property type="evidence" value="ECO:0007669"/>
    <property type="project" value="InterPro"/>
</dbReference>
<comment type="caution">
    <text evidence="4">The sequence shown here is derived from an EMBL/GenBank/DDBJ whole genome shotgun (WGS) entry which is preliminary data.</text>
</comment>
<dbReference type="Pfam" id="PF01740">
    <property type="entry name" value="STAS"/>
    <property type="match status" value="1"/>
</dbReference>
<gene>
    <name evidence="4" type="ORF">IAB51_06515</name>
</gene>
<dbReference type="InterPro" id="IPR003658">
    <property type="entry name" value="Anti-sigma_ant"/>
</dbReference>
<dbReference type="NCBIfam" id="TIGR00377">
    <property type="entry name" value="ant_ant_sig"/>
    <property type="match status" value="1"/>
</dbReference>
<feature type="domain" description="STAS" evidence="3">
    <location>
        <begin position="1"/>
        <end position="102"/>
    </location>
</feature>
<dbReference type="AlphaFoldDB" id="A0A9D1FMW0"/>
<evidence type="ECO:0000256" key="2">
    <source>
        <dbReference type="RuleBase" id="RU003749"/>
    </source>
</evidence>
<dbReference type="Proteomes" id="UP000824002">
    <property type="component" value="Unassembled WGS sequence"/>
</dbReference>
<proteinExistence type="inferred from homology"/>
<reference evidence="4" key="1">
    <citation type="submission" date="2020-10" db="EMBL/GenBank/DDBJ databases">
        <authorList>
            <person name="Gilroy R."/>
        </authorList>
    </citation>
    <scope>NUCLEOTIDE SEQUENCE</scope>
    <source>
        <strain evidence="4">CHK199-13235</strain>
    </source>
</reference>
<dbReference type="CDD" id="cd07043">
    <property type="entry name" value="STAS_anti-anti-sigma_factors"/>
    <property type="match status" value="1"/>
</dbReference>
<dbReference type="InterPro" id="IPR002645">
    <property type="entry name" value="STAS_dom"/>
</dbReference>
<sequence>MPVTFDHREGVLIAGISGDLDHHSAAPIREAIDRMAESAMPKVLVLDFGGVGFMDSSGIGLIMGRYKLMDSMGGSVRVEHASPQLKKVIKLAGLSLLPIPIS</sequence>
<comment type="similarity">
    <text evidence="1 2">Belongs to the anti-sigma-factor antagonist family.</text>
</comment>
<evidence type="ECO:0000313" key="5">
    <source>
        <dbReference type="Proteomes" id="UP000824002"/>
    </source>
</evidence>
<reference evidence="4" key="2">
    <citation type="journal article" date="2021" name="PeerJ">
        <title>Extensive microbial diversity within the chicken gut microbiome revealed by metagenomics and culture.</title>
        <authorList>
            <person name="Gilroy R."/>
            <person name="Ravi A."/>
            <person name="Getino M."/>
            <person name="Pursley I."/>
            <person name="Horton D.L."/>
            <person name="Alikhan N.F."/>
            <person name="Baker D."/>
            <person name="Gharbi K."/>
            <person name="Hall N."/>
            <person name="Watson M."/>
            <person name="Adriaenssens E.M."/>
            <person name="Foster-Nyarko E."/>
            <person name="Jarju S."/>
            <person name="Secka A."/>
            <person name="Antonio M."/>
            <person name="Oren A."/>
            <person name="Chaudhuri R.R."/>
            <person name="La Ragione R."/>
            <person name="Hildebrand F."/>
            <person name="Pallen M.J."/>
        </authorList>
    </citation>
    <scope>NUCLEOTIDE SEQUENCE</scope>
    <source>
        <strain evidence="4">CHK199-13235</strain>
    </source>
</reference>
<evidence type="ECO:0000256" key="1">
    <source>
        <dbReference type="ARBA" id="ARBA00009013"/>
    </source>
</evidence>
<organism evidence="4 5">
    <name type="scientific">Candidatus Merdivicinus excrementipullorum</name>
    <dbReference type="NCBI Taxonomy" id="2840867"/>
    <lineage>
        <taxon>Bacteria</taxon>
        <taxon>Bacillati</taxon>
        <taxon>Bacillota</taxon>
        <taxon>Clostridia</taxon>
        <taxon>Eubacteriales</taxon>
        <taxon>Oscillospiraceae</taxon>
        <taxon>Oscillospiraceae incertae sedis</taxon>
        <taxon>Candidatus Merdivicinus</taxon>
    </lineage>
</organism>
<name>A0A9D1FMW0_9FIRM</name>
<dbReference type="PANTHER" id="PTHR33495:SF2">
    <property type="entry name" value="ANTI-SIGMA FACTOR ANTAGONIST TM_1081-RELATED"/>
    <property type="match status" value="1"/>
</dbReference>
<protein>
    <recommendedName>
        <fullName evidence="2">Anti-sigma factor antagonist</fullName>
    </recommendedName>
</protein>
<dbReference type="SUPFAM" id="SSF52091">
    <property type="entry name" value="SpoIIaa-like"/>
    <property type="match status" value="1"/>
</dbReference>
<accession>A0A9D1FMW0</accession>